<proteinExistence type="predicted"/>
<evidence type="ECO:0000313" key="1">
    <source>
        <dbReference type="EMBL" id="PHT68038.1"/>
    </source>
</evidence>
<dbReference type="PANTHER" id="PTHR11062:SF59">
    <property type="entry name" value="EXOSTOSIN FAMILY PROTEIN"/>
    <property type="match status" value="1"/>
</dbReference>
<reference evidence="1 2" key="2">
    <citation type="journal article" date="2017" name="Genome Biol.">
        <title>New reference genome sequences of hot pepper reveal the massive evolution of plant disease-resistance genes by retroduplication.</title>
        <authorList>
            <person name="Kim S."/>
            <person name="Park J."/>
            <person name="Yeom S.I."/>
            <person name="Kim Y.M."/>
            <person name="Seo E."/>
            <person name="Kim K.T."/>
            <person name="Kim M.S."/>
            <person name="Lee J.M."/>
            <person name="Cheong K."/>
            <person name="Shin H.S."/>
            <person name="Kim S.B."/>
            <person name="Han K."/>
            <person name="Lee J."/>
            <person name="Park M."/>
            <person name="Lee H.A."/>
            <person name="Lee H.Y."/>
            <person name="Lee Y."/>
            <person name="Oh S."/>
            <person name="Lee J.H."/>
            <person name="Choi E."/>
            <person name="Choi E."/>
            <person name="Lee S.E."/>
            <person name="Jeon J."/>
            <person name="Kim H."/>
            <person name="Choi G."/>
            <person name="Song H."/>
            <person name="Lee J."/>
            <person name="Lee S.C."/>
            <person name="Kwon J.K."/>
            <person name="Lee H.Y."/>
            <person name="Koo N."/>
            <person name="Hong Y."/>
            <person name="Kim R.W."/>
            <person name="Kang W.H."/>
            <person name="Huh J.H."/>
            <person name="Kang B.C."/>
            <person name="Yang T.J."/>
            <person name="Lee Y.H."/>
            <person name="Bennetzen J.L."/>
            <person name="Choi D."/>
        </authorList>
    </citation>
    <scope>NUCLEOTIDE SEQUENCE [LARGE SCALE GENOMIC DNA]</scope>
    <source>
        <strain evidence="2">cv. CM334</strain>
    </source>
</reference>
<dbReference type="InterPro" id="IPR004263">
    <property type="entry name" value="Exostosin"/>
</dbReference>
<reference evidence="1 2" key="1">
    <citation type="journal article" date="2014" name="Nat. Genet.">
        <title>Genome sequence of the hot pepper provides insights into the evolution of pungency in Capsicum species.</title>
        <authorList>
            <person name="Kim S."/>
            <person name="Park M."/>
            <person name="Yeom S.I."/>
            <person name="Kim Y.M."/>
            <person name="Lee J.M."/>
            <person name="Lee H.A."/>
            <person name="Seo E."/>
            <person name="Choi J."/>
            <person name="Cheong K."/>
            <person name="Kim K.T."/>
            <person name="Jung K."/>
            <person name="Lee G.W."/>
            <person name="Oh S.K."/>
            <person name="Bae C."/>
            <person name="Kim S.B."/>
            <person name="Lee H.Y."/>
            <person name="Kim S.Y."/>
            <person name="Kim M.S."/>
            <person name="Kang B.C."/>
            <person name="Jo Y.D."/>
            <person name="Yang H.B."/>
            <person name="Jeong H.J."/>
            <person name="Kang W.H."/>
            <person name="Kwon J.K."/>
            <person name="Shin C."/>
            <person name="Lim J.Y."/>
            <person name="Park J.H."/>
            <person name="Huh J.H."/>
            <person name="Kim J.S."/>
            <person name="Kim B.D."/>
            <person name="Cohen O."/>
            <person name="Paran I."/>
            <person name="Suh M.C."/>
            <person name="Lee S.B."/>
            <person name="Kim Y.K."/>
            <person name="Shin Y."/>
            <person name="Noh S.J."/>
            <person name="Park J."/>
            <person name="Seo Y.S."/>
            <person name="Kwon S.Y."/>
            <person name="Kim H.A."/>
            <person name="Park J.M."/>
            <person name="Kim H.J."/>
            <person name="Choi S.B."/>
            <person name="Bosland P.W."/>
            <person name="Reeves G."/>
            <person name="Jo S.H."/>
            <person name="Lee B.W."/>
            <person name="Cho H.T."/>
            <person name="Choi H.S."/>
            <person name="Lee M.S."/>
            <person name="Yu Y."/>
            <person name="Do Choi Y."/>
            <person name="Park B.S."/>
            <person name="van Deynze A."/>
            <person name="Ashrafi H."/>
            <person name="Hill T."/>
            <person name="Kim W.T."/>
            <person name="Pai H.S."/>
            <person name="Ahn H.K."/>
            <person name="Yeam I."/>
            <person name="Giovannoni J.J."/>
            <person name="Rose J.K."/>
            <person name="Sorensen I."/>
            <person name="Lee S.J."/>
            <person name="Kim R.W."/>
            <person name="Choi I.Y."/>
            <person name="Choi B.S."/>
            <person name="Lim J.S."/>
            <person name="Lee Y.H."/>
            <person name="Choi D."/>
        </authorList>
    </citation>
    <scope>NUCLEOTIDE SEQUENCE [LARGE SCALE GENOMIC DNA]</scope>
    <source>
        <strain evidence="2">cv. CM334</strain>
    </source>
</reference>
<evidence type="ECO:0008006" key="3">
    <source>
        <dbReference type="Google" id="ProtNLM"/>
    </source>
</evidence>
<gene>
    <name evidence="1" type="ORF">T459_27525</name>
</gene>
<evidence type="ECO:0000313" key="2">
    <source>
        <dbReference type="Proteomes" id="UP000222542"/>
    </source>
</evidence>
<keyword evidence="2" id="KW-1185">Reference proteome</keyword>
<dbReference type="EMBL" id="AYRZ02000011">
    <property type="protein sequence ID" value="PHT68038.1"/>
    <property type="molecule type" value="Genomic_DNA"/>
</dbReference>
<dbReference type="Gramene" id="PHT68038">
    <property type="protein sequence ID" value="PHT68038"/>
    <property type="gene ID" value="T459_27525"/>
</dbReference>
<dbReference type="PANTHER" id="PTHR11062">
    <property type="entry name" value="EXOSTOSIN HEPARAN SULFATE GLYCOSYLTRANSFERASE -RELATED"/>
    <property type="match status" value="1"/>
</dbReference>
<dbReference type="STRING" id="4072.A0A2G2YE73"/>
<protein>
    <recommendedName>
        <fullName evidence="3">Exostosin GT47 domain-containing protein</fullName>
    </recommendedName>
</protein>
<dbReference type="AlphaFoldDB" id="A0A2G2YE73"/>
<name>A0A2G2YE73_CAPAN</name>
<sequence>MLAAKYPFRNGTRGSDHFLVDYHDWGPYTLKDHEELSRNTIKALCNADISEGIFVSGKDISLPETTISNPRKPFRNVTPRFAELERATRCS</sequence>
<dbReference type="Proteomes" id="UP000222542">
    <property type="component" value="Unassembled WGS sequence"/>
</dbReference>
<dbReference type="OMA" id="KYPFRNG"/>
<comment type="caution">
    <text evidence="1">The sequence shown here is derived from an EMBL/GenBank/DDBJ whole genome shotgun (WGS) entry which is preliminary data.</text>
</comment>
<organism evidence="1 2">
    <name type="scientific">Capsicum annuum</name>
    <name type="common">Capsicum pepper</name>
    <dbReference type="NCBI Taxonomy" id="4072"/>
    <lineage>
        <taxon>Eukaryota</taxon>
        <taxon>Viridiplantae</taxon>
        <taxon>Streptophyta</taxon>
        <taxon>Embryophyta</taxon>
        <taxon>Tracheophyta</taxon>
        <taxon>Spermatophyta</taxon>
        <taxon>Magnoliopsida</taxon>
        <taxon>eudicotyledons</taxon>
        <taxon>Gunneridae</taxon>
        <taxon>Pentapetalae</taxon>
        <taxon>asterids</taxon>
        <taxon>lamiids</taxon>
        <taxon>Solanales</taxon>
        <taxon>Solanaceae</taxon>
        <taxon>Solanoideae</taxon>
        <taxon>Capsiceae</taxon>
        <taxon>Capsicum</taxon>
    </lineage>
</organism>
<dbReference type="GO" id="GO:0016757">
    <property type="term" value="F:glycosyltransferase activity"/>
    <property type="evidence" value="ECO:0007669"/>
    <property type="project" value="InterPro"/>
</dbReference>
<accession>A0A2G2YE73</accession>